<gene>
    <name evidence="3" type="ORF">DDE20_01550</name>
</gene>
<keyword evidence="2" id="KW-1133">Transmembrane helix</keyword>
<accession>A0A2T8HXV3</accession>
<evidence type="ECO:0000313" key="4">
    <source>
        <dbReference type="Proteomes" id="UP000245911"/>
    </source>
</evidence>
<dbReference type="RefSeq" id="WP_116556678.1">
    <property type="nucleotide sequence ID" value="NZ_QDKM01000001.1"/>
</dbReference>
<keyword evidence="4" id="KW-1185">Reference proteome</keyword>
<evidence type="ECO:0000256" key="2">
    <source>
        <dbReference type="SAM" id="Phobius"/>
    </source>
</evidence>
<protein>
    <submittedName>
        <fullName evidence="3">Methionine synthase I</fullName>
    </submittedName>
</protein>
<keyword evidence="2" id="KW-0812">Transmembrane</keyword>
<sequence>MGVITSFFRALFLRGGVEQLGTATTQVIGALRPHATRQLELGHDAFTAVQSAHAAEFQYARAGRFDAFVNALNRLPRPMLALGTLALFIYAMADPSGFGHRMQGLAEIPEPLWWLLGAVVAFYFGARETHHLRMHRGVTPPPAPRPTPAPATPAPTSNPALADWRATQPPAMRTPDGP</sequence>
<feature type="transmembrane region" description="Helical" evidence="2">
    <location>
        <begin position="111"/>
        <end position="126"/>
    </location>
</feature>
<evidence type="ECO:0000313" key="3">
    <source>
        <dbReference type="EMBL" id="PVH30269.1"/>
    </source>
</evidence>
<organism evidence="3 4">
    <name type="scientific">Pararhodobacter oceanensis</name>
    <dbReference type="NCBI Taxonomy" id="2172121"/>
    <lineage>
        <taxon>Bacteria</taxon>
        <taxon>Pseudomonadati</taxon>
        <taxon>Pseudomonadota</taxon>
        <taxon>Alphaproteobacteria</taxon>
        <taxon>Rhodobacterales</taxon>
        <taxon>Paracoccaceae</taxon>
        <taxon>Pararhodobacter</taxon>
    </lineage>
</organism>
<dbReference type="InterPro" id="IPR021497">
    <property type="entry name" value="GTA_holin_3TM"/>
</dbReference>
<keyword evidence="2" id="KW-0472">Membrane</keyword>
<dbReference type="Pfam" id="PF11351">
    <property type="entry name" value="GTA_holin_3TM"/>
    <property type="match status" value="1"/>
</dbReference>
<dbReference type="OrthoDB" id="7355053at2"/>
<name>A0A2T8HXV3_9RHOB</name>
<dbReference type="EMBL" id="QDKM01000001">
    <property type="protein sequence ID" value="PVH30269.1"/>
    <property type="molecule type" value="Genomic_DNA"/>
</dbReference>
<reference evidence="3 4" key="1">
    <citation type="submission" date="2018-04" db="EMBL/GenBank/DDBJ databases">
        <title>Pararhodobacter oceanense sp. nov., isolated from marine intertidal sediment.</title>
        <authorList>
            <person name="Wang X.-L."/>
            <person name="Du Z.-J."/>
        </authorList>
    </citation>
    <scope>NUCLEOTIDE SEQUENCE [LARGE SCALE GENOMIC DNA]</scope>
    <source>
        <strain evidence="3 4">AM505</strain>
    </source>
</reference>
<comment type="caution">
    <text evidence="3">The sequence shown here is derived from an EMBL/GenBank/DDBJ whole genome shotgun (WGS) entry which is preliminary data.</text>
</comment>
<feature type="compositionally biased region" description="Pro residues" evidence="1">
    <location>
        <begin position="139"/>
        <end position="153"/>
    </location>
</feature>
<proteinExistence type="predicted"/>
<dbReference type="Proteomes" id="UP000245911">
    <property type="component" value="Unassembled WGS sequence"/>
</dbReference>
<evidence type="ECO:0000256" key="1">
    <source>
        <dbReference type="SAM" id="MobiDB-lite"/>
    </source>
</evidence>
<dbReference type="AlphaFoldDB" id="A0A2T8HXV3"/>
<feature type="region of interest" description="Disordered" evidence="1">
    <location>
        <begin position="135"/>
        <end position="178"/>
    </location>
</feature>
<feature type="transmembrane region" description="Helical" evidence="2">
    <location>
        <begin position="80"/>
        <end position="99"/>
    </location>
</feature>